<dbReference type="EMBL" id="CP017641">
    <property type="protein sequence ID" value="APZ91631.1"/>
    <property type="molecule type" value="Genomic_DNA"/>
</dbReference>
<gene>
    <name evidence="3" type="ORF">Fuma_01220</name>
</gene>
<dbReference type="KEGG" id="fmr:Fuma_01220"/>
<dbReference type="Pfam" id="PF14229">
    <property type="entry name" value="DUF4332"/>
    <property type="match status" value="1"/>
</dbReference>
<keyword evidence="4" id="KW-1185">Reference proteome</keyword>
<sequence>MRSMKLLFRILYAQKCTSTHHKLALDALRYLKVEHSADWATLFLTEIEQYTDGAKAPDKKFKDFRNHVLHVKDNFWGGAVPTAELWYARLVERLKDKDWRRVAFCAGVLSHYVTDPLMPLHTGQTEDEGQVHKFIEWGTAKIYRELVTTHAAARAMQNWKLTADGQAASAKAGNDWLPLMIIQGATLANEHYDVMIDHYDPVRGRKNAADGFDDTSRESLATLLGWSIKAVAFVLDQAIAEANVAPPKRSLTVSAVLSSVSVPIFWVTRRMADKQERKVVTAIWKELQETGKVVHSLPEDDQAIRTAHAEEVLQISIDELNRRPTRKAGTGQQTPPETQTTTDRDVIAISTARDAAKPVPTDQKRVLRPYLQPQNHIVEAPSIGPKTADRLQRIGIHTVRHLLTADAEQSTEQLGQHWITVDVFRKWQRQASLMCSAAGLRGHDAQLLIEIGIDTAEELANTAPSAILELLKDVVASKEGERILRGGTPPDLAEVERWVAGATQRREVA</sequence>
<dbReference type="Gene3D" id="1.10.575.10">
    <property type="entry name" value="P1 Nuclease"/>
    <property type="match status" value="1"/>
</dbReference>
<dbReference type="InterPro" id="IPR008947">
    <property type="entry name" value="PLipase_C/P1_nuclease_dom_sf"/>
</dbReference>
<feature type="region of interest" description="Disordered" evidence="1">
    <location>
        <begin position="321"/>
        <end position="341"/>
    </location>
</feature>
<evidence type="ECO:0000313" key="3">
    <source>
        <dbReference type="EMBL" id="APZ91631.1"/>
    </source>
</evidence>
<accession>A0A1P8WC29</accession>
<evidence type="ECO:0000313" key="4">
    <source>
        <dbReference type="Proteomes" id="UP000187735"/>
    </source>
</evidence>
<dbReference type="AlphaFoldDB" id="A0A1P8WC29"/>
<dbReference type="GO" id="GO:0016788">
    <property type="term" value="F:hydrolase activity, acting on ester bonds"/>
    <property type="evidence" value="ECO:0007669"/>
    <property type="project" value="InterPro"/>
</dbReference>
<dbReference type="SUPFAM" id="SSF48537">
    <property type="entry name" value="Phospholipase C/P1 nuclease"/>
    <property type="match status" value="1"/>
</dbReference>
<feature type="domain" description="DUF4332" evidence="2">
    <location>
        <begin position="381"/>
        <end position="504"/>
    </location>
</feature>
<dbReference type="Gene3D" id="1.10.150.20">
    <property type="entry name" value="5' to 3' exonuclease, C-terminal subdomain"/>
    <property type="match status" value="1"/>
</dbReference>
<evidence type="ECO:0000259" key="2">
    <source>
        <dbReference type="Pfam" id="PF14229"/>
    </source>
</evidence>
<feature type="compositionally biased region" description="Low complexity" evidence="1">
    <location>
        <begin position="329"/>
        <end position="341"/>
    </location>
</feature>
<reference evidence="3 4" key="1">
    <citation type="journal article" date="2016" name="Front. Microbiol.">
        <title>Fuerstia marisgermanicae gen. nov., sp. nov., an Unusual Member of the Phylum Planctomycetes from the German Wadden Sea.</title>
        <authorList>
            <person name="Kohn T."/>
            <person name="Heuer A."/>
            <person name="Jogler M."/>
            <person name="Vollmers J."/>
            <person name="Boedeker C."/>
            <person name="Bunk B."/>
            <person name="Rast P."/>
            <person name="Borchert D."/>
            <person name="Glockner I."/>
            <person name="Freese H.M."/>
            <person name="Klenk H.P."/>
            <person name="Overmann J."/>
            <person name="Kaster A.K."/>
            <person name="Rohde M."/>
            <person name="Wiegand S."/>
            <person name="Jogler C."/>
        </authorList>
    </citation>
    <scope>NUCLEOTIDE SEQUENCE [LARGE SCALE GENOMIC DNA]</scope>
    <source>
        <strain evidence="3 4">NH11</strain>
    </source>
</reference>
<protein>
    <recommendedName>
        <fullName evidence="2">DUF4332 domain-containing protein</fullName>
    </recommendedName>
</protein>
<name>A0A1P8WC29_9PLAN</name>
<evidence type="ECO:0000256" key="1">
    <source>
        <dbReference type="SAM" id="MobiDB-lite"/>
    </source>
</evidence>
<organism evidence="3 4">
    <name type="scientific">Fuerstiella marisgermanici</name>
    <dbReference type="NCBI Taxonomy" id="1891926"/>
    <lineage>
        <taxon>Bacteria</taxon>
        <taxon>Pseudomonadati</taxon>
        <taxon>Planctomycetota</taxon>
        <taxon>Planctomycetia</taxon>
        <taxon>Planctomycetales</taxon>
        <taxon>Planctomycetaceae</taxon>
        <taxon>Fuerstiella</taxon>
    </lineage>
</organism>
<dbReference type="CDD" id="cd10981">
    <property type="entry name" value="ZnPC_S1P1"/>
    <property type="match status" value="1"/>
</dbReference>
<dbReference type="InterPro" id="IPR025567">
    <property type="entry name" value="DUF4332"/>
</dbReference>
<dbReference type="STRING" id="1891926.Fuma_01220"/>
<proteinExistence type="predicted"/>
<dbReference type="Proteomes" id="UP000187735">
    <property type="component" value="Chromosome"/>
</dbReference>